<dbReference type="AlphaFoldDB" id="A0AB34XVC5"/>
<dbReference type="InterPro" id="IPR041657">
    <property type="entry name" value="HTH_17"/>
</dbReference>
<dbReference type="Pfam" id="PF12728">
    <property type="entry name" value="HTH_17"/>
    <property type="match status" value="1"/>
</dbReference>
<sequence>MKQQTLSVPEAGLEIGIGRNKAYELAKVGEFPVRVLKIGSRYRVSRADLDRYLGIREDSDPRPAA</sequence>
<dbReference type="InterPro" id="IPR038148">
    <property type="entry name" value="Tn1545/Tn916_Xis"/>
</dbReference>
<comment type="caution">
    <text evidence="2">The sequence shown here is derived from an EMBL/GenBank/DDBJ whole genome shotgun (WGS) entry which is preliminary data.</text>
</comment>
<gene>
    <name evidence="2" type="ORF">AVW13_07120</name>
</gene>
<protein>
    <recommendedName>
        <fullName evidence="1">Helix-turn-helix domain-containing protein</fullName>
    </recommendedName>
</protein>
<dbReference type="RefSeq" id="WP_063249216.1">
    <property type="nucleotide sequence ID" value="NZ_LQQR01000009.1"/>
</dbReference>
<evidence type="ECO:0000313" key="3">
    <source>
        <dbReference type="Proteomes" id="UP000076612"/>
    </source>
</evidence>
<dbReference type="Proteomes" id="UP000076612">
    <property type="component" value="Unassembled WGS sequence"/>
</dbReference>
<dbReference type="Gene3D" id="3.90.105.50">
    <property type="match status" value="1"/>
</dbReference>
<proteinExistence type="predicted"/>
<evidence type="ECO:0000313" key="2">
    <source>
        <dbReference type="EMBL" id="KZE22450.1"/>
    </source>
</evidence>
<accession>A0AB34XVC5</accession>
<feature type="domain" description="Helix-turn-helix" evidence="1">
    <location>
        <begin position="6"/>
        <end position="53"/>
    </location>
</feature>
<dbReference type="EMBL" id="LQQR01000009">
    <property type="protein sequence ID" value="KZE22450.1"/>
    <property type="molecule type" value="Genomic_DNA"/>
</dbReference>
<organism evidence="2 3">
    <name type="scientific">Brevibacterium casei</name>
    <dbReference type="NCBI Taxonomy" id="33889"/>
    <lineage>
        <taxon>Bacteria</taxon>
        <taxon>Bacillati</taxon>
        <taxon>Actinomycetota</taxon>
        <taxon>Actinomycetes</taxon>
        <taxon>Micrococcales</taxon>
        <taxon>Brevibacteriaceae</taxon>
        <taxon>Brevibacterium</taxon>
    </lineage>
</organism>
<evidence type="ECO:0000259" key="1">
    <source>
        <dbReference type="Pfam" id="PF12728"/>
    </source>
</evidence>
<name>A0AB34XVC5_9MICO</name>
<reference evidence="3" key="1">
    <citation type="submission" date="2016-01" db="EMBL/GenBank/DDBJ databases">
        <title>Draft genome of Chromobacterium sp. F49.</title>
        <authorList>
            <person name="Hong K.W."/>
        </authorList>
    </citation>
    <scope>NUCLEOTIDE SEQUENCE [LARGE SCALE GENOMIC DNA]</scope>
    <source>
        <strain evidence="3">M40</strain>
    </source>
</reference>